<dbReference type="AlphaFoldDB" id="A0AAE0W3S0"/>
<name>A0AAE0W3S0_9BIVA</name>
<sequence>MKEVGQQSVQVVASTTRARRGTSGSDDSTEYSSKDAMKETEVMKSPNGSWGPIFKNRENFVEMHLV</sequence>
<reference evidence="2" key="1">
    <citation type="journal article" date="2021" name="Genome Biol. Evol.">
        <title>A High-Quality Reference Genome for a Parasitic Bivalve with Doubly Uniparental Inheritance (Bivalvia: Unionida).</title>
        <authorList>
            <person name="Smith C.H."/>
        </authorList>
    </citation>
    <scope>NUCLEOTIDE SEQUENCE</scope>
    <source>
        <strain evidence="2">CHS0354</strain>
    </source>
</reference>
<evidence type="ECO:0000313" key="2">
    <source>
        <dbReference type="EMBL" id="KAK3599417.1"/>
    </source>
</evidence>
<reference evidence="2" key="2">
    <citation type="journal article" date="2021" name="Genome Biol. Evol.">
        <title>Developing a high-quality reference genome for a parasitic bivalve with doubly uniparental inheritance (Bivalvia: Unionida).</title>
        <authorList>
            <person name="Smith C.H."/>
        </authorList>
    </citation>
    <scope>NUCLEOTIDE SEQUENCE</scope>
    <source>
        <strain evidence="2">CHS0354</strain>
        <tissue evidence="2">Mantle</tissue>
    </source>
</reference>
<reference evidence="2" key="3">
    <citation type="submission" date="2023-05" db="EMBL/GenBank/DDBJ databases">
        <authorList>
            <person name="Smith C.H."/>
        </authorList>
    </citation>
    <scope>NUCLEOTIDE SEQUENCE</scope>
    <source>
        <strain evidence="2">CHS0354</strain>
        <tissue evidence="2">Mantle</tissue>
    </source>
</reference>
<comment type="caution">
    <text evidence="2">The sequence shown here is derived from an EMBL/GenBank/DDBJ whole genome shotgun (WGS) entry which is preliminary data.</text>
</comment>
<organism evidence="2 3">
    <name type="scientific">Potamilus streckersoni</name>
    <dbReference type="NCBI Taxonomy" id="2493646"/>
    <lineage>
        <taxon>Eukaryota</taxon>
        <taxon>Metazoa</taxon>
        <taxon>Spiralia</taxon>
        <taxon>Lophotrochozoa</taxon>
        <taxon>Mollusca</taxon>
        <taxon>Bivalvia</taxon>
        <taxon>Autobranchia</taxon>
        <taxon>Heteroconchia</taxon>
        <taxon>Palaeoheterodonta</taxon>
        <taxon>Unionida</taxon>
        <taxon>Unionoidea</taxon>
        <taxon>Unionidae</taxon>
        <taxon>Ambleminae</taxon>
        <taxon>Lampsilini</taxon>
        <taxon>Potamilus</taxon>
    </lineage>
</organism>
<feature type="region of interest" description="Disordered" evidence="1">
    <location>
        <begin position="1"/>
        <end position="50"/>
    </location>
</feature>
<feature type="compositionally biased region" description="Basic and acidic residues" evidence="1">
    <location>
        <begin position="32"/>
        <end position="42"/>
    </location>
</feature>
<gene>
    <name evidence="2" type="ORF">CHS0354_036435</name>
</gene>
<dbReference type="Proteomes" id="UP001195483">
    <property type="component" value="Unassembled WGS sequence"/>
</dbReference>
<evidence type="ECO:0000313" key="3">
    <source>
        <dbReference type="Proteomes" id="UP001195483"/>
    </source>
</evidence>
<accession>A0AAE0W3S0</accession>
<evidence type="ECO:0000256" key="1">
    <source>
        <dbReference type="SAM" id="MobiDB-lite"/>
    </source>
</evidence>
<feature type="compositionally biased region" description="Polar residues" evidence="1">
    <location>
        <begin position="1"/>
        <end position="26"/>
    </location>
</feature>
<proteinExistence type="predicted"/>
<keyword evidence="3" id="KW-1185">Reference proteome</keyword>
<protein>
    <submittedName>
        <fullName evidence="2">Uncharacterized protein</fullName>
    </submittedName>
</protein>
<dbReference type="EMBL" id="JAEAOA010002130">
    <property type="protein sequence ID" value="KAK3599417.1"/>
    <property type="molecule type" value="Genomic_DNA"/>
</dbReference>